<dbReference type="EMBL" id="JBGBPQ010000001">
    <property type="protein sequence ID" value="KAL1529064.1"/>
    <property type="molecule type" value="Genomic_DNA"/>
</dbReference>
<organism evidence="2 3">
    <name type="scientific">Prymnesium parvum</name>
    <name type="common">Toxic golden alga</name>
    <dbReference type="NCBI Taxonomy" id="97485"/>
    <lineage>
        <taxon>Eukaryota</taxon>
        <taxon>Haptista</taxon>
        <taxon>Haptophyta</taxon>
        <taxon>Prymnesiophyceae</taxon>
        <taxon>Prymnesiales</taxon>
        <taxon>Prymnesiaceae</taxon>
        <taxon>Prymnesium</taxon>
    </lineage>
</organism>
<reference evidence="2 3" key="1">
    <citation type="journal article" date="2024" name="Science">
        <title>Giant polyketide synthase enzymes in the biosynthesis of giant marine polyether toxins.</title>
        <authorList>
            <person name="Fallon T.R."/>
            <person name="Shende V.V."/>
            <person name="Wierzbicki I.H."/>
            <person name="Pendleton A.L."/>
            <person name="Watervoot N.F."/>
            <person name="Auber R.P."/>
            <person name="Gonzalez D.J."/>
            <person name="Wisecaver J.H."/>
            <person name="Moore B.S."/>
        </authorList>
    </citation>
    <scope>NUCLEOTIDE SEQUENCE [LARGE SCALE GENOMIC DNA]</scope>
    <source>
        <strain evidence="2 3">12B1</strain>
    </source>
</reference>
<evidence type="ECO:0000313" key="3">
    <source>
        <dbReference type="Proteomes" id="UP001515480"/>
    </source>
</evidence>
<sequence>MRRGLPEAMEAASARRHVDPIARTPPTADGERRARTAPLARTRPDDRHLPRVETSASAQSDGDSFWSATRLQRALEYTPARYRNSCAWGGVPRIPFPRESPTHRHDDDGPWRRRMLWFMAIAPQKSINSTSGRQLGAMTKIAVLSATANAPSLVPHVLYLGPRDALTGWLEDQGITVHFRNLSFWHELPIHLKENPTRNNFANFGAHGRLDTPFLVEELRRDGQIPPGVITDRFLYTDTDVIFLSDPVDELLSLPVPEIFSASPGVLRSSLRAFLHQRLCAKSCEPRTFADVLGPGINSGIMYIYTAGFIRIRRELLDYARARRA</sequence>
<feature type="region of interest" description="Disordered" evidence="1">
    <location>
        <begin position="1"/>
        <end position="64"/>
    </location>
</feature>
<dbReference type="AlphaFoldDB" id="A0AB34K3S6"/>
<dbReference type="Proteomes" id="UP001515480">
    <property type="component" value="Unassembled WGS sequence"/>
</dbReference>
<keyword evidence="3" id="KW-1185">Reference proteome</keyword>
<protein>
    <recommendedName>
        <fullName evidence="4">Nucleotide-diphospho-sugar transferase domain-containing protein</fullName>
    </recommendedName>
</protein>
<evidence type="ECO:0000313" key="2">
    <source>
        <dbReference type="EMBL" id="KAL1529064.1"/>
    </source>
</evidence>
<evidence type="ECO:0008006" key="4">
    <source>
        <dbReference type="Google" id="ProtNLM"/>
    </source>
</evidence>
<accession>A0AB34K3S6</accession>
<feature type="compositionally biased region" description="Polar residues" evidence="1">
    <location>
        <begin position="54"/>
        <end position="64"/>
    </location>
</feature>
<name>A0AB34K3S6_PRYPA</name>
<gene>
    <name evidence="2" type="ORF">AB1Y20_000026</name>
</gene>
<evidence type="ECO:0000256" key="1">
    <source>
        <dbReference type="SAM" id="MobiDB-lite"/>
    </source>
</evidence>
<feature type="compositionally biased region" description="Basic and acidic residues" evidence="1">
    <location>
        <begin position="42"/>
        <end position="51"/>
    </location>
</feature>
<proteinExistence type="predicted"/>
<comment type="caution">
    <text evidence="2">The sequence shown here is derived from an EMBL/GenBank/DDBJ whole genome shotgun (WGS) entry which is preliminary data.</text>
</comment>